<dbReference type="AlphaFoldDB" id="A0AAV4MCX7"/>
<comment type="caution">
    <text evidence="1">The sequence shown here is derived from an EMBL/GenBank/DDBJ whole genome shotgun (WGS) entry which is preliminary data.</text>
</comment>
<dbReference type="EMBL" id="BPLR01002073">
    <property type="protein sequence ID" value="GIX69690.1"/>
    <property type="molecule type" value="Genomic_DNA"/>
</dbReference>
<proteinExistence type="predicted"/>
<reference evidence="1 2" key="1">
    <citation type="submission" date="2021-06" db="EMBL/GenBank/DDBJ databases">
        <title>Caerostris extrusa draft genome.</title>
        <authorList>
            <person name="Kono N."/>
            <person name="Arakawa K."/>
        </authorList>
    </citation>
    <scope>NUCLEOTIDE SEQUENCE [LARGE SCALE GENOMIC DNA]</scope>
</reference>
<name>A0AAV4MCX7_CAEEX</name>
<evidence type="ECO:0000313" key="1">
    <source>
        <dbReference type="EMBL" id="GIX69690.1"/>
    </source>
</evidence>
<evidence type="ECO:0000313" key="2">
    <source>
        <dbReference type="Proteomes" id="UP001054945"/>
    </source>
</evidence>
<dbReference type="Proteomes" id="UP001054945">
    <property type="component" value="Unassembled WGS sequence"/>
</dbReference>
<accession>A0AAV4MCX7</accession>
<sequence>MDTNLPSSLMTKLGFWPWIAKLPTVRAMDGMAAQHFSEAYNVTEINCDAVKSFSRYRFTTNQLTRNRPENRNA</sequence>
<organism evidence="1 2">
    <name type="scientific">Caerostris extrusa</name>
    <name type="common">Bark spider</name>
    <name type="synonym">Caerostris bankana</name>
    <dbReference type="NCBI Taxonomy" id="172846"/>
    <lineage>
        <taxon>Eukaryota</taxon>
        <taxon>Metazoa</taxon>
        <taxon>Ecdysozoa</taxon>
        <taxon>Arthropoda</taxon>
        <taxon>Chelicerata</taxon>
        <taxon>Arachnida</taxon>
        <taxon>Araneae</taxon>
        <taxon>Araneomorphae</taxon>
        <taxon>Entelegynae</taxon>
        <taxon>Araneoidea</taxon>
        <taxon>Araneidae</taxon>
        <taxon>Caerostris</taxon>
    </lineage>
</organism>
<gene>
    <name evidence="1" type="ORF">CEXT_194771</name>
</gene>
<protein>
    <submittedName>
        <fullName evidence="1">Uncharacterized protein</fullName>
    </submittedName>
</protein>
<keyword evidence="2" id="KW-1185">Reference proteome</keyword>